<evidence type="ECO:0000313" key="4">
    <source>
        <dbReference type="Proteomes" id="UP001596022"/>
    </source>
</evidence>
<name>A0ABV9GRW5_9BACL</name>
<dbReference type="Pfam" id="PF12840">
    <property type="entry name" value="HTH_20"/>
    <property type="match status" value="1"/>
</dbReference>
<dbReference type="InterPro" id="IPR036390">
    <property type="entry name" value="WH_DNA-bd_sf"/>
</dbReference>
<dbReference type="SMART" id="SM00418">
    <property type="entry name" value="HTH_ARSR"/>
    <property type="match status" value="1"/>
</dbReference>
<organism evidence="3 4">
    <name type="scientific">Camelliibacillus cellulosilyticus</name>
    <dbReference type="NCBI Taxonomy" id="2174486"/>
    <lineage>
        <taxon>Bacteria</taxon>
        <taxon>Bacillati</taxon>
        <taxon>Bacillota</taxon>
        <taxon>Bacilli</taxon>
        <taxon>Bacillales</taxon>
        <taxon>Sporolactobacillaceae</taxon>
        <taxon>Camelliibacillus</taxon>
    </lineage>
</organism>
<dbReference type="InterPro" id="IPR011991">
    <property type="entry name" value="ArsR-like_HTH"/>
</dbReference>
<sequence>MVEWKTQTLELMKALSNPRRNKILHFAEEPITVKELAEKMDEKPSRLYYHVNKLVEAELLEVVDTKQQGNLVEKYYKTNTDDLYFKGDVQLLAEHMPEALAAFHQVLDPGIKLYEKNLQAIQEMQASGDLDNNKYPYQVSVSRWSTRSTAKEWHAFFGKLLKAMGKLEEGEPLPELPRTLSIEEENEKGSYEYILLSYRIEDAEKLGLIGWDGEDE</sequence>
<keyword evidence="1" id="KW-0238">DNA-binding</keyword>
<dbReference type="SUPFAM" id="SSF46785">
    <property type="entry name" value="Winged helix' DNA-binding domain"/>
    <property type="match status" value="1"/>
</dbReference>
<proteinExistence type="predicted"/>
<dbReference type="InterPro" id="IPR001845">
    <property type="entry name" value="HTH_ArsR_DNA-bd_dom"/>
</dbReference>
<evidence type="ECO:0000313" key="3">
    <source>
        <dbReference type="EMBL" id="MFC4619909.1"/>
    </source>
</evidence>
<reference evidence="4" key="1">
    <citation type="journal article" date="2019" name="Int. J. Syst. Evol. Microbiol.">
        <title>The Global Catalogue of Microorganisms (GCM) 10K type strain sequencing project: providing services to taxonomists for standard genome sequencing and annotation.</title>
        <authorList>
            <consortium name="The Broad Institute Genomics Platform"/>
            <consortium name="The Broad Institute Genome Sequencing Center for Infectious Disease"/>
            <person name="Wu L."/>
            <person name="Ma J."/>
        </authorList>
    </citation>
    <scope>NUCLEOTIDE SEQUENCE [LARGE SCALE GENOMIC DNA]</scope>
    <source>
        <strain evidence="4">CGMCC 1.16306</strain>
    </source>
</reference>
<dbReference type="CDD" id="cd00090">
    <property type="entry name" value="HTH_ARSR"/>
    <property type="match status" value="1"/>
</dbReference>
<comment type="caution">
    <text evidence="3">The sequence shown here is derived from an EMBL/GenBank/DDBJ whole genome shotgun (WGS) entry which is preliminary data.</text>
</comment>
<protein>
    <submittedName>
        <fullName evidence="3">ArsR/SmtB family transcription factor</fullName>
    </submittedName>
</protein>
<dbReference type="Gene3D" id="1.10.10.10">
    <property type="entry name" value="Winged helix-like DNA-binding domain superfamily/Winged helix DNA-binding domain"/>
    <property type="match status" value="1"/>
</dbReference>
<dbReference type="Proteomes" id="UP001596022">
    <property type="component" value="Unassembled WGS sequence"/>
</dbReference>
<dbReference type="RefSeq" id="WP_376846998.1">
    <property type="nucleotide sequence ID" value="NZ_JBHSFW010000013.1"/>
</dbReference>
<feature type="domain" description="HTH arsR-type" evidence="2">
    <location>
        <begin position="10"/>
        <end position="94"/>
    </location>
</feature>
<dbReference type="InterPro" id="IPR036388">
    <property type="entry name" value="WH-like_DNA-bd_sf"/>
</dbReference>
<evidence type="ECO:0000256" key="1">
    <source>
        <dbReference type="ARBA" id="ARBA00023125"/>
    </source>
</evidence>
<accession>A0ABV9GRW5</accession>
<gene>
    <name evidence="3" type="ORF">ACFO4N_14445</name>
</gene>
<evidence type="ECO:0000259" key="2">
    <source>
        <dbReference type="SMART" id="SM00418"/>
    </source>
</evidence>
<dbReference type="EMBL" id="JBHSFW010000013">
    <property type="protein sequence ID" value="MFC4619909.1"/>
    <property type="molecule type" value="Genomic_DNA"/>
</dbReference>
<keyword evidence="4" id="KW-1185">Reference proteome</keyword>